<dbReference type="PANTHER" id="PTHR43297:SF2">
    <property type="entry name" value="DIPEPTIDE TRANSPORT ATP-BINDING PROTEIN DPPD"/>
    <property type="match status" value="1"/>
</dbReference>
<dbReference type="GO" id="GO:0016887">
    <property type="term" value="F:ATP hydrolysis activity"/>
    <property type="evidence" value="ECO:0007669"/>
    <property type="project" value="InterPro"/>
</dbReference>
<keyword evidence="4" id="KW-0472">Membrane</keyword>
<evidence type="ECO:0000256" key="4">
    <source>
        <dbReference type="ARBA" id="ARBA00023136"/>
    </source>
</evidence>
<dbReference type="InterPro" id="IPR027417">
    <property type="entry name" value="P-loop_NTPase"/>
</dbReference>
<evidence type="ECO:0000256" key="3">
    <source>
        <dbReference type="ARBA" id="ARBA00022475"/>
    </source>
</evidence>
<dbReference type="AlphaFoldDB" id="A0A382FGN7"/>
<name>A0A382FGN7_9ZZZZ</name>
<dbReference type="Pfam" id="PF00005">
    <property type="entry name" value="ABC_tran"/>
    <property type="match status" value="1"/>
</dbReference>
<feature type="domain" description="ABC transporter" evidence="5">
    <location>
        <begin position="15"/>
        <end position="166"/>
    </location>
</feature>
<evidence type="ECO:0000259" key="5">
    <source>
        <dbReference type="Pfam" id="PF00005"/>
    </source>
</evidence>
<organism evidence="6">
    <name type="scientific">marine metagenome</name>
    <dbReference type="NCBI Taxonomy" id="408172"/>
    <lineage>
        <taxon>unclassified sequences</taxon>
        <taxon>metagenomes</taxon>
        <taxon>ecological metagenomes</taxon>
    </lineage>
</organism>
<evidence type="ECO:0000256" key="1">
    <source>
        <dbReference type="ARBA" id="ARBA00004370"/>
    </source>
</evidence>
<dbReference type="EMBL" id="UINC01049703">
    <property type="protein sequence ID" value="SVB61802.1"/>
    <property type="molecule type" value="Genomic_DNA"/>
</dbReference>
<proteinExistence type="predicted"/>
<sequence length="166" mass="18422">MNISIKSKGIVSHIVNDLSFNVERGEILSIVGESGSGKSMTAKAILRLLPENSLVSGEVMFENNNLLNLNEKNIREIRGAGIGMIFQEPMTALNPVLSIGKQMTEALVINGICSQNEANERAIEMLNRVSIKEPKKRMKQFPHEFSGGMRQRMLIAMVMLIEPKLL</sequence>
<reference evidence="6" key="1">
    <citation type="submission" date="2018-05" db="EMBL/GenBank/DDBJ databases">
        <authorList>
            <person name="Lanie J.A."/>
            <person name="Ng W.-L."/>
            <person name="Kazmierczak K.M."/>
            <person name="Andrzejewski T.M."/>
            <person name="Davidsen T.M."/>
            <person name="Wayne K.J."/>
            <person name="Tettelin H."/>
            <person name="Glass J.I."/>
            <person name="Rusch D."/>
            <person name="Podicherti R."/>
            <person name="Tsui H.-C.T."/>
            <person name="Winkler M.E."/>
        </authorList>
    </citation>
    <scope>NUCLEOTIDE SEQUENCE</scope>
</reference>
<dbReference type="GO" id="GO:0005524">
    <property type="term" value="F:ATP binding"/>
    <property type="evidence" value="ECO:0007669"/>
    <property type="project" value="InterPro"/>
</dbReference>
<evidence type="ECO:0000313" key="6">
    <source>
        <dbReference type="EMBL" id="SVB61802.1"/>
    </source>
</evidence>
<evidence type="ECO:0000256" key="2">
    <source>
        <dbReference type="ARBA" id="ARBA00022448"/>
    </source>
</evidence>
<comment type="subcellular location">
    <subcellularLocation>
        <location evidence="1">Membrane</location>
    </subcellularLocation>
</comment>
<dbReference type="GO" id="GO:0016020">
    <property type="term" value="C:membrane"/>
    <property type="evidence" value="ECO:0007669"/>
    <property type="project" value="UniProtKB-SubCell"/>
</dbReference>
<accession>A0A382FGN7</accession>
<feature type="non-terminal residue" evidence="6">
    <location>
        <position position="166"/>
    </location>
</feature>
<dbReference type="SUPFAM" id="SSF52540">
    <property type="entry name" value="P-loop containing nucleoside triphosphate hydrolases"/>
    <property type="match status" value="1"/>
</dbReference>
<keyword evidence="2" id="KW-0813">Transport</keyword>
<keyword evidence="3" id="KW-1003">Cell membrane</keyword>
<dbReference type="InterPro" id="IPR050388">
    <property type="entry name" value="ABC_Ni/Peptide_Import"/>
</dbReference>
<dbReference type="PANTHER" id="PTHR43297">
    <property type="entry name" value="OLIGOPEPTIDE TRANSPORT ATP-BINDING PROTEIN APPD"/>
    <property type="match status" value="1"/>
</dbReference>
<protein>
    <recommendedName>
        <fullName evidence="5">ABC transporter domain-containing protein</fullName>
    </recommendedName>
</protein>
<dbReference type="InterPro" id="IPR003439">
    <property type="entry name" value="ABC_transporter-like_ATP-bd"/>
</dbReference>
<dbReference type="Gene3D" id="3.40.50.300">
    <property type="entry name" value="P-loop containing nucleotide triphosphate hydrolases"/>
    <property type="match status" value="1"/>
</dbReference>
<gene>
    <name evidence="6" type="ORF">METZ01_LOCUS214656</name>
</gene>